<accession>T1C6N9</accession>
<evidence type="ECO:0000313" key="1">
    <source>
        <dbReference type="EMBL" id="EQD76548.1"/>
    </source>
</evidence>
<feature type="non-terminal residue" evidence="1">
    <location>
        <position position="1"/>
    </location>
</feature>
<dbReference type="Pfam" id="PF05159">
    <property type="entry name" value="Capsule_synth"/>
    <property type="match status" value="1"/>
</dbReference>
<dbReference type="GO" id="GO:0000271">
    <property type="term" value="P:polysaccharide biosynthetic process"/>
    <property type="evidence" value="ECO:0007669"/>
    <property type="project" value="InterPro"/>
</dbReference>
<dbReference type="AlphaFoldDB" id="T1C6N9"/>
<sequence length="160" mass="17462">DVVARMRLSGQDEARCREWCDAVVTTEALPSLLEAVDEVHVLSSLAGFEALLRGKTVVCYGQPFYAGWGLTRDIRPVTRRQRRLSLEELVVGALLCYPLYLSRDGQRRLTPEEALDALVDWRAREGGAGTLVVGVLPHRGTDLCRGTLIVGGGSGKDGLK</sequence>
<comment type="caution">
    <text evidence="1">The sequence shown here is derived from an EMBL/GenBank/DDBJ whole genome shotgun (WGS) entry which is preliminary data.</text>
</comment>
<organism evidence="1">
    <name type="scientific">mine drainage metagenome</name>
    <dbReference type="NCBI Taxonomy" id="410659"/>
    <lineage>
        <taxon>unclassified sequences</taxon>
        <taxon>metagenomes</taxon>
        <taxon>ecological metagenomes</taxon>
    </lineage>
</organism>
<name>T1C6N9_9ZZZZ</name>
<dbReference type="GO" id="GO:0015774">
    <property type="term" value="P:polysaccharide transport"/>
    <property type="evidence" value="ECO:0007669"/>
    <property type="project" value="InterPro"/>
</dbReference>
<gene>
    <name evidence="1" type="ORF">B1A_03326</name>
</gene>
<proteinExistence type="predicted"/>
<dbReference type="EMBL" id="AUZX01002450">
    <property type="protein sequence ID" value="EQD76548.1"/>
    <property type="molecule type" value="Genomic_DNA"/>
</dbReference>
<dbReference type="InterPro" id="IPR007833">
    <property type="entry name" value="Capsule_polysaccharide_synth"/>
</dbReference>
<reference evidence="1" key="2">
    <citation type="journal article" date="2014" name="ISME J.">
        <title>Microbial stratification in low pH oxic and suboxic macroscopic growths along an acid mine drainage.</title>
        <authorList>
            <person name="Mendez-Garcia C."/>
            <person name="Mesa V."/>
            <person name="Sprenger R.R."/>
            <person name="Richter M."/>
            <person name="Diez M.S."/>
            <person name="Solano J."/>
            <person name="Bargiela R."/>
            <person name="Golyshina O.V."/>
            <person name="Manteca A."/>
            <person name="Ramos J.L."/>
            <person name="Gallego J.R."/>
            <person name="Llorente I."/>
            <person name="Martins Dos Santos V.A."/>
            <person name="Jensen O.N."/>
            <person name="Pelaez A.I."/>
            <person name="Sanchez J."/>
            <person name="Ferrer M."/>
        </authorList>
    </citation>
    <scope>NUCLEOTIDE SEQUENCE</scope>
</reference>
<reference evidence="1" key="1">
    <citation type="submission" date="2013-08" db="EMBL/GenBank/DDBJ databases">
        <authorList>
            <person name="Mendez C."/>
            <person name="Richter M."/>
            <person name="Ferrer M."/>
            <person name="Sanchez J."/>
        </authorList>
    </citation>
    <scope>NUCLEOTIDE SEQUENCE</scope>
</reference>
<protein>
    <submittedName>
        <fullName evidence="1">Capsule polysaccharide biosynthesis</fullName>
    </submittedName>
</protein>